<dbReference type="PANTHER" id="PTHR11592">
    <property type="entry name" value="GLUTATHIONE PEROXIDASE"/>
    <property type="match status" value="1"/>
</dbReference>
<proteinExistence type="inferred from homology"/>
<evidence type="ECO:0000313" key="6">
    <source>
        <dbReference type="EMBL" id="BBD91441.1"/>
    </source>
</evidence>
<dbReference type="EMBL" id="AP018586">
    <property type="protein sequence ID" value="BBD91441.1"/>
    <property type="molecule type" value="Genomic_DNA"/>
</dbReference>
<accession>A0ABM7FMV9</accession>
<comment type="similarity">
    <text evidence="1 4">Belongs to the glutathione peroxidase family.</text>
</comment>
<dbReference type="CDD" id="cd00340">
    <property type="entry name" value="GSH_Peroxidase"/>
    <property type="match status" value="1"/>
</dbReference>
<evidence type="ECO:0000256" key="2">
    <source>
        <dbReference type="ARBA" id="ARBA00022559"/>
    </source>
</evidence>
<dbReference type="InterPro" id="IPR036249">
    <property type="entry name" value="Thioredoxin-like_sf"/>
</dbReference>
<evidence type="ECO:0000256" key="3">
    <source>
        <dbReference type="ARBA" id="ARBA00023002"/>
    </source>
</evidence>
<evidence type="ECO:0000313" key="7">
    <source>
        <dbReference type="Proteomes" id="UP000274772"/>
    </source>
</evidence>
<evidence type="ECO:0000256" key="4">
    <source>
        <dbReference type="RuleBase" id="RU000499"/>
    </source>
</evidence>
<reference evidence="6 7" key="1">
    <citation type="submission" date="2018-05" db="EMBL/GenBank/DDBJ databases">
        <title>Complete genome sequencing of three human clinical isolates of Staphylococcus caprae reveals virulence factors similar to those of S. epidermidis and S. capitis.</title>
        <authorList>
            <person name="Watanabe S."/>
            <person name="Cui L."/>
        </authorList>
    </citation>
    <scope>NUCLEOTIDE SEQUENCE [LARGE SCALE GENOMIC DNA]</scope>
    <source>
        <strain evidence="6 7">JMUB590</strain>
    </source>
</reference>
<dbReference type="PRINTS" id="PR01011">
    <property type="entry name" value="GLUTPROXDASE"/>
</dbReference>
<dbReference type="GeneID" id="58050105"/>
<name>A0ABM7FMV9_9STAP</name>
<dbReference type="GO" id="GO:0004601">
    <property type="term" value="F:peroxidase activity"/>
    <property type="evidence" value="ECO:0007669"/>
    <property type="project" value="UniProtKB-KW"/>
</dbReference>
<evidence type="ECO:0000259" key="5">
    <source>
        <dbReference type="PROSITE" id="PS51352"/>
    </source>
</evidence>
<sequence length="164" mass="19046">MSKDVYDIEVENYDGSTYFLEKYKGKVLIIVNTATNCALSDQFEGLETLYQHYKEEGLVILSFPCNNFDNQEPGSIEEIYDTYRQQFGITFPIHSKTDVNGENEHPLYTLLKREKPGLFGSPIKWNFTKFIIDRNGKVVGKYLPFDKPEEMEAHIKELLNESKD</sequence>
<gene>
    <name evidence="6" type="primary">bsaA</name>
    <name evidence="6" type="ORF">JMUB590_0331</name>
</gene>
<dbReference type="Gene3D" id="3.40.30.10">
    <property type="entry name" value="Glutaredoxin"/>
    <property type="match status" value="1"/>
</dbReference>
<dbReference type="InterPro" id="IPR013766">
    <property type="entry name" value="Thioredoxin_domain"/>
</dbReference>
<dbReference type="PROSITE" id="PS51352">
    <property type="entry name" value="THIOREDOXIN_2"/>
    <property type="match status" value="1"/>
</dbReference>
<dbReference type="InterPro" id="IPR000889">
    <property type="entry name" value="Glutathione_peroxidase"/>
</dbReference>
<evidence type="ECO:0000256" key="1">
    <source>
        <dbReference type="ARBA" id="ARBA00006926"/>
    </source>
</evidence>
<dbReference type="PROSITE" id="PS51355">
    <property type="entry name" value="GLUTATHIONE_PEROXID_3"/>
    <property type="match status" value="1"/>
</dbReference>
<dbReference type="Proteomes" id="UP000274772">
    <property type="component" value="Chromosome"/>
</dbReference>
<keyword evidence="2 4" id="KW-0575">Peroxidase</keyword>
<dbReference type="PIRSF" id="PIRSF000303">
    <property type="entry name" value="Glutathion_perox"/>
    <property type="match status" value="1"/>
</dbReference>
<keyword evidence="7" id="KW-1185">Reference proteome</keyword>
<keyword evidence="3 4" id="KW-0560">Oxidoreductase</keyword>
<dbReference type="RefSeq" id="WP_002444524.1">
    <property type="nucleotide sequence ID" value="NZ_AP018585.1"/>
</dbReference>
<protein>
    <recommendedName>
        <fullName evidence="4">Glutathione peroxidase</fullName>
    </recommendedName>
</protein>
<organism evidence="6 7">
    <name type="scientific">Staphylococcus caprae</name>
    <dbReference type="NCBI Taxonomy" id="29380"/>
    <lineage>
        <taxon>Bacteria</taxon>
        <taxon>Bacillati</taxon>
        <taxon>Bacillota</taxon>
        <taxon>Bacilli</taxon>
        <taxon>Bacillales</taxon>
        <taxon>Staphylococcaceae</taxon>
        <taxon>Staphylococcus</taxon>
    </lineage>
</organism>
<feature type="domain" description="Thioredoxin" evidence="5">
    <location>
        <begin position="1"/>
        <end position="160"/>
    </location>
</feature>
<dbReference type="SUPFAM" id="SSF52833">
    <property type="entry name" value="Thioredoxin-like"/>
    <property type="match status" value="1"/>
</dbReference>
<dbReference type="PANTHER" id="PTHR11592:SF78">
    <property type="entry name" value="GLUTATHIONE PEROXIDASE"/>
    <property type="match status" value="1"/>
</dbReference>
<dbReference type="Pfam" id="PF00255">
    <property type="entry name" value="GSHPx"/>
    <property type="match status" value="1"/>
</dbReference>